<reference evidence="1" key="1">
    <citation type="submission" date="2020-04" db="EMBL/GenBank/DDBJ databases">
        <authorList>
            <person name="Alioto T."/>
            <person name="Alioto T."/>
            <person name="Gomez Garrido J."/>
        </authorList>
    </citation>
    <scope>NUCLEOTIDE SEQUENCE</scope>
    <source>
        <strain evidence="1">A484AB</strain>
    </source>
</reference>
<name>A0A7D9JN73_PARCT</name>
<sequence>MKETEHKGRDKFVSDDVSVYVNCKPKHIYPSTATNWANDLFLVRYRFQYEHEMSAIEDSSTLNTDCLKKVLPYLVAVRYSIFQFELMTIKEDYEKVAQGGDHLSRELLRVSILLKRLEVTLSMLEEFRQLPSVEKLTKDLSLLVEHLKCIDSYLLCQLWDKLNTKYQDIAVFCQDIRKAMESMGLPRHRPVDIQTSDAGPEVSSHEQMTQIRVAEYFMINYLDLQSRFHYGPGDSKSHIVEQVMRSLNECLGDGRTIAVSSATFIDDKGQFKMTELSNDELQRVQNEEEAKIAKRCAEQIKKRFQGRKCMGTSIHAFNPIYEQYHNFFFDEMYMAKCASANSVSVLNNCAGQAYFKFVKEFFDVHYLLYDNGFEGIRNVPDYSEDEFHYVKPVFNTSSGEKDDFCPRKKLEELILSCGQPELVLAADDDDNDGDDDFIVHSVVDKNETLQKIMSKVDDFVAKYTGEDLRNSVTREIRRRYNAKVKAFVTKKTNASAKVAEKAKTYSDFDWERLVQSNELSNLYLSQLDLYLKKNLNFSKKECEKKGFTKAKKIEAIKQHFYSNIRNEASTDTTYQAQRNKIHVALPNGSSTKLLSNVIDRSVKVPPWGGVFVIPLGGQISLVNTCPIDNFLTIFYVLIKQHQRFAQHLSTSIESYASVLYRIVEMFDNDCFAEGKCEWLKLFPGRFNLEQPGQLNLWGNEDELFASRMISTLESTFTSTCPSKHCPSKVKHVCSQAIRLSNPGIPPPSFLQASLSNWISTDLQASRCGQRMQVVPYDADHFIGAHVCEDPVTGQLVQV</sequence>
<dbReference type="EMBL" id="CACRXK020018691">
    <property type="protein sequence ID" value="CAB4032781.1"/>
    <property type="molecule type" value="Genomic_DNA"/>
</dbReference>
<dbReference type="OrthoDB" id="6090131at2759"/>
<dbReference type="Proteomes" id="UP001152795">
    <property type="component" value="Unassembled WGS sequence"/>
</dbReference>
<evidence type="ECO:0000313" key="1">
    <source>
        <dbReference type="EMBL" id="CAB4032781.1"/>
    </source>
</evidence>
<comment type="caution">
    <text evidence="1">The sequence shown here is derived from an EMBL/GenBank/DDBJ whole genome shotgun (WGS) entry which is preliminary data.</text>
</comment>
<gene>
    <name evidence="1" type="ORF">PACLA_8A019473</name>
</gene>
<dbReference type="AlphaFoldDB" id="A0A7D9JN73"/>
<proteinExistence type="predicted"/>
<keyword evidence="2" id="KW-1185">Reference proteome</keyword>
<organism evidence="1 2">
    <name type="scientific">Paramuricea clavata</name>
    <name type="common">Red gorgonian</name>
    <name type="synonym">Violescent sea-whip</name>
    <dbReference type="NCBI Taxonomy" id="317549"/>
    <lineage>
        <taxon>Eukaryota</taxon>
        <taxon>Metazoa</taxon>
        <taxon>Cnidaria</taxon>
        <taxon>Anthozoa</taxon>
        <taxon>Octocorallia</taxon>
        <taxon>Malacalcyonacea</taxon>
        <taxon>Plexauridae</taxon>
        <taxon>Paramuricea</taxon>
    </lineage>
</organism>
<accession>A0A7D9JN73</accession>
<keyword evidence="1" id="KW-0675">Receptor</keyword>
<evidence type="ECO:0000313" key="2">
    <source>
        <dbReference type="Proteomes" id="UP001152795"/>
    </source>
</evidence>
<protein>
    <submittedName>
        <fullName evidence="1">Transient receptor potential cation channel subfamily A member 1</fullName>
    </submittedName>
</protein>